<dbReference type="AlphaFoldDB" id="A0A0L8VBT2"/>
<reference evidence="5" key="1">
    <citation type="submission" date="2015-07" db="EMBL/GenBank/DDBJ databases">
        <title>Genome sequencing of Sunxiuqinia dokdonensis strain SK.</title>
        <authorList>
            <person name="Ahn S."/>
            <person name="Kim B.-C."/>
        </authorList>
    </citation>
    <scope>NUCLEOTIDE SEQUENCE [LARGE SCALE GENOMIC DNA]</scope>
    <source>
        <strain evidence="5">SK</strain>
    </source>
</reference>
<feature type="domain" description="Transposase IS66 central" evidence="2">
    <location>
        <begin position="165"/>
        <end position="214"/>
    </location>
</feature>
<dbReference type="EMBL" id="LGIA01000059">
    <property type="protein sequence ID" value="KOH45945.1"/>
    <property type="molecule type" value="Genomic_DNA"/>
</dbReference>
<name>A0A0L8VBT2_9BACT</name>
<keyword evidence="5" id="KW-1185">Reference proteome</keyword>
<dbReference type="Pfam" id="PF13007">
    <property type="entry name" value="LZ_Tnp_IS66"/>
    <property type="match status" value="1"/>
</dbReference>
<evidence type="ECO:0000259" key="2">
    <source>
        <dbReference type="Pfam" id="PF03050"/>
    </source>
</evidence>
<gene>
    <name evidence="4" type="ORF">NC99_12330</name>
</gene>
<sequence length="221" mass="25269">MIIFAIMASKEMITIPKSEYLEMKQQVELLSHQLAELRRMVFGAKKERFIPTDPSQYRLFDLPQEQAEKKQQEEITYTRSKPAKDKKQPLRAELAPHLPRREEVIEPEGLPEGAKKIGQAVTEVLEYEPATIYVRRIVRPKYVVASSDEQTQITVADLPALPIPKGNAGAGILAYLLISKFVDHLPFYRLVQILKRQDVIVAESTINGWFNAACSNRCMKY</sequence>
<dbReference type="PANTHER" id="PTHR33678">
    <property type="entry name" value="BLL1576 PROTEIN"/>
    <property type="match status" value="1"/>
</dbReference>
<dbReference type="PATRIC" id="fig|1409788.3.peg.1255"/>
<protein>
    <submittedName>
        <fullName evidence="4">Uncharacterized protein</fullName>
    </submittedName>
</protein>
<dbReference type="STRING" id="1409788.NC99_12330"/>
<feature type="region of interest" description="Disordered" evidence="1">
    <location>
        <begin position="68"/>
        <end position="91"/>
    </location>
</feature>
<dbReference type="InterPro" id="IPR052344">
    <property type="entry name" value="Transposase-related"/>
</dbReference>
<dbReference type="InterPro" id="IPR004291">
    <property type="entry name" value="Transposase_IS66_central"/>
</dbReference>
<proteinExistence type="predicted"/>
<organism evidence="4 5">
    <name type="scientific">Sunxiuqinia dokdonensis</name>
    <dbReference type="NCBI Taxonomy" id="1409788"/>
    <lineage>
        <taxon>Bacteria</taxon>
        <taxon>Pseudomonadati</taxon>
        <taxon>Bacteroidota</taxon>
        <taxon>Bacteroidia</taxon>
        <taxon>Marinilabiliales</taxon>
        <taxon>Prolixibacteraceae</taxon>
        <taxon>Sunxiuqinia</taxon>
    </lineage>
</organism>
<evidence type="ECO:0000313" key="4">
    <source>
        <dbReference type="EMBL" id="KOH45945.1"/>
    </source>
</evidence>
<dbReference type="Pfam" id="PF03050">
    <property type="entry name" value="DDE_Tnp_IS66"/>
    <property type="match status" value="1"/>
</dbReference>
<accession>A0A0L8VBT2</accession>
<dbReference type="Proteomes" id="UP000036958">
    <property type="component" value="Unassembled WGS sequence"/>
</dbReference>
<feature type="domain" description="Transposase TnpC homeodomain" evidence="3">
    <location>
        <begin position="30"/>
        <end position="102"/>
    </location>
</feature>
<comment type="caution">
    <text evidence="4">The sequence shown here is derived from an EMBL/GenBank/DDBJ whole genome shotgun (WGS) entry which is preliminary data.</text>
</comment>
<evidence type="ECO:0000313" key="5">
    <source>
        <dbReference type="Proteomes" id="UP000036958"/>
    </source>
</evidence>
<evidence type="ECO:0000256" key="1">
    <source>
        <dbReference type="SAM" id="MobiDB-lite"/>
    </source>
</evidence>
<dbReference type="PANTHER" id="PTHR33678:SF1">
    <property type="entry name" value="BLL1576 PROTEIN"/>
    <property type="match status" value="1"/>
</dbReference>
<evidence type="ECO:0000259" key="3">
    <source>
        <dbReference type="Pfam" id="PF13007"/>
    </source>
</evidence>
<dbReference type="InterPro" id="IPR024463">
    <property type="entry name" value="Transposase_TnpC_homeodom"/>
</dbReference>